<dbReference type="InterPro" id="IPR045864">
    <property type="entry name" value="aa-tRNA-synth_II/BPL/LPL"/>
</dbReference>
<dbReference type="Pfam" id="PF21948">
    <property type="entry name" value="LplA-B_cat"/>
    <property type="match status" value="1"/>
</dbReference>
<dbReference type="PROSITE" id="PS51733">
    <property type="entry name" value="BPL_LPL_CATALYTIC"/>
    <property type="match status" value="1"/>
</dbReference>
<dbReference type="FunFam" id="3.30.930.10:FF:000035">
    <property type="entry name" value="Putative lipoyltransferase 2, mitochondrial"/>
    <property type="match status" value="1"/>
</dbReference>
<feature type="binding site" evidence="8">
    <location>
        <begin position="90"/>
        <end position="97"/>
    </location>
    <ligand>
        <name>substrate</name>
    </ligand>
</feature>
<comment type="similarity">
    <text evidence="3 6">Belongs to the LipB family.</text>
</comment>
<evidence type="ECO:0000256" key="6">
    <source>
        <dbReference type="PIRNR" id="PIRNR016262"/>
    </source>
</evidence>
<keyword evidence="4 6" id="KW-0808">Transferase</keyword>
<reference evidence="11" key="1">
    <citation type="submission" date="2021-06" db="EMBL/GenBank/DDBJ databases">
        <authorList>
            <person name="Kallberg Y."/>
            <person name="Tangrot J."/>
            <person name="Rosling A."/>
        </authorList>
    </citation>
    <scope>NUCLEOTIDE SEQUENCE</scope>
    <source>
        <strain evidence="11">IA702</strain>
    </source>
</reference>
<dbReference type="Gene3D" id="3.30.930.10">
    <property type="entry name" value="Bira Bifunctional Protein, Domain 2"/>
    <property type="match status" value="1"/>
</dbReference>
<feature type="site" description="Lowers pKa of active site Cys" evidence="9">
    <location>
        <position position="153"/>
    </location>
</feature>
<dbReference type="HAMAP" id="MF_00013">
    <property type="entry name" value="LipB"/>
    <property type="match status" value="1"/>
</dbReference>
<dbReference type="PIRSF" id="PIRSF016262">
    <property type="entry name" value="LPLase"/>
    <property type="match status" value="1"/>
</dbReference>
<keyword evidence="5 6" id="KW-0012">Acyltransferase</keyword>
<evidence type="ECO:0000256" key="8">
    <source>
        <dbReference type="PIRSR" id="PIRSR016262-2"/>
    </source>
</evidence>
<dbReference type="GO" id="GO:0009249">
    <property type="term" value="P:protein lipoylation"/>
    <property type="evidence" value="ECO:0007669"/>
    <property type="project" value="InterPro"/>
</dbReference>
<comment type="caution">
    <text evidence="11">The sequence shown here is derived from an EMBL/GenBank/DDBJ whole genome shotgun (WGS) entry which is preliminary data.</text>
</comment>
<dbReference type="AlphaFoldDB" id="A0A9N9FC67"/>
<feature type="binding site" evidence="8">
    <location>
        <begin position="156"/>
        <end position="158"/>
    </location>
    <ligand>
        <name>substrate</name>
    </ligand>
</feature>
<proteinExistence type="inferred from homology"/>
<evidence type="ECO:0000256" key="2">
    <source>
        <dbReference type="ARBA" id="ARBA00004821"/>
    </source>
</evidence>
<evidence type="ECO:0000256" key="3">
    <source>
        <dbReference type="ARBA" id="ARBA00007907"/>
    </source>
</evidence>
<evidence type="ECO:0000256" key="4">
    <source>
        <dbReference type="ARBA" id="ARBA00022679"/>
    </source>
</evidence>
<dbReference type="InterPro" id="IPR020605">
    <property type="entry name" value="Octanoyltransferase_CS"/>
</dbReference>
<dbReference type="OrthoDB" id="19908at2759"/>
<name>A0A9N9FC67_9GLOM</name>
<evidence type="ECO:0000313" key="11">
    <source>
        <dbReference type="EMBL" id="CAG8523844.1"/>
    </source>
</evidence>
<keyword evidence="12" id="KW-1185">Reference proteome</keyword>
<evidence type="ECO:0000256" key="5">
    <source>
        <dbReference type="ARBA" id="ARBA00023315"/>
    </source>
</evidence>
<sequence>MNTVVLPYIYLSKIPYGQALRLQNHLVQARFKTRDAMKKSLNGNEHSATDLLILLQHPYTYTSGRRDKGRTSKDEERLRRLGADYYETLRGGQMTFHGPGQLVGYPILDLNNYELSVRDYVAAIERTIINTCAEFDIDAKVAKDTGVWVGDEKICAIGIQVRRYLTMHGFALNCNNDMRWFEHIVPCGLQDKGTTSISLVKNEEVTVEKVVPVLCKNFGQVFYRTVKPLATVRDSFGYLIELLESSNIVNVPLQQED</sequence>
<dbReference type="Proteomes" id="UP000789572">
    <property type="component" value="Unassembled WGS sequence"/>
</dbReference>
<dbReference type="NCBIfam" id="TIGR00214">
    <property type="entry name" value="lipB"/>
    <property type="match status" value="1"/>
</dbReference>
<feature type="binding site" evidence="8">
    <location>
        <begin position="169"/>
        <end position="171"/>
    </location>
    <ligand>
        <name>substrate</name>
    </ligand>
</feature>
<evidence type="ECO:0000256" key="1">
    <source>
        <dbReference type="ARBA" id="ARBA00004173"/>
    </source>
</evidence>
<dbReference type="InterPro" id="IPR000544">
    <property type="entry name" value="Octanoyltransferase"/>
</dbReference>
<evidence type="ECO:0000259" key="10">
    <source>
        <dbReference type="PROSITE" id="PS51733"/>
    </source>
</evidence>
<evidence type="ECO:0000256" key="9">
    <source>
        <dbReference type="PIRSR" id="PIRSR016262-3"/>
    </source>
</evidence>
<comment type="subcellular location">
    <subcellularLocation>
        <location evidence="1">Mitochondrion</location>
    </subcellularLocation>
</comment>
<dbReference type="PANTHER" id="PTHR10993:SF7">
    <property type="entry name" value="LIPOYLTRANSFERASE 2, MITOCHONDRIAL-RELATED"/>
    <property type="match status" value="1"/>
</dbReference>
<gene>
    <name evidence="11" type="ORF">POCULU_LOCUS3716</name>
</gene>
<accession>A0A9N9FC67</accession>
<comment type="pathway">
    <text evidence="2 6">Protein modification; protein lipoylation via endogenous pathway; protein N(6)-(lipoyl)lysine from octanoyl-[acyl-carrier-protein]: step 1/2.</text>
</comment>
<dbReference type="GO" id="GO:0033819">
    <property type="term" value="F:lipoyl(octanoyl) transferase activity"/>
    <property type="evidence" value="ECO:0007669"/>
    <property type="project" value="UniProtKB-EC"/>
</dbReference>
<comment type="function">
    <text evidence="6">Catalyzes the transfer of endogenously produced octanoic acid from octanoyl-acyl-carrier-protein onto the lipoyl domains of lipoate-dependent enzymes. Lipoyl-ACP can also act as a substrate although octanoyl-ACP is likely to be the physiological substrate.</text>
</comment>
<dbReference type="SUPFAM" id="SSF55681">
    <property type="entry name" value="Class II aaRS and biotin synthetases"/>
    <property type="match status" value="1"/>
</dbReference>
<protein>
    <recommendedName>
        <fullName evidence="6">Octanoyltransferase</fullName>
        <ecNumber evidence="6">2.3.1.181</ecNumber>
    </recommendedName>
</protein>
<organism evidence="11 12">
    <name type="scientific">Paraglomus occultum</name>
    <dbReference type="NCBI Taxonomy" id="144539"/>
    <lineage>
        <taxon>Eukaryota</taxon>
        <taxon>Fungi</taxon>
        <taxon>Fungi incertae sedis</taxon>
        <taxon>Mucoromycota</taxon>
        <taxon>Glomeromycotina</taxon>
        <taxon>Glomeromycetes</taxon>
        <taxon>Paraglomerales</taxon>
        <taxon>Paraglomeraceae</taxon>
        <taxon>Paraglomus</taxon>
    </lineage>
</organism>
<dbReference type="CDD" id="cd16444">
    <property type="entry name" value="LipB"/>
    <property type="match status" value="1"/>
</dbReference>
<comment type="catalytic activity">
    <reaction evidence="6">
        <text>octanoyl-[ACP] + L-lysyl-[protein] = N(6)-octanoyl-L-lysyl-[protein] + holo-[ACP] + H(+)</text>
        <dbReference type="Rhea" id="RHEA:17665"/>
        <dbReference type="Rhea" id="RHEA-COMP:9636"/>
        <dbReference type="Rhea" id="RHEA-COMP:9685"/>
        <dbReference type="Rhea" id="RHEA-COMP:9752"/>
        <dbReference type="Rhea" id="RHEA-COMP:9928"/>
        <dbReference type="ChEBI" id="CHEBI:15378"/>
        <dbReference type="ChEBI" id="CHEBI:29969"/>
        <dbReference type="ChEBI" id="CHEBI:64479"/>
        <dbReference type="ChEBI" id="CHEBI:78463"/>
        <dbReference type="ChEBI" id="CHEBI:78809"/>
        <dbReference type="EC" id="2.3.1.181"/>
    </reaction>
</comment>
<dbReference type="NCBIfam" id="NF010925">
    <property type="entry name" value="PRK14345.1"/>
    <property type="match status" value="1"/>
</dbReference>
<evidence type="ECO:0000313" key="12">
    <source>
        <dbReference type="Proteomes" id="UP000789572"/>
    </source>
</evidence>
<dbReference type="InterPro" id="IPR004143">
    <property type="entry name" value="BPL_LPL_catalytic"/>
</dbReference>
<dbReference type="EC" id="2.3.1.181" evidence="6"/>
<evidence type="ECO:0000256" key="7">
    <source>
        <dbReference type="PIRSR" id="PIRSR016262-1"/>
    </source>
</evidence>
<dbReference type="PANTHER" id="PTHR10993">
    <property type="entry name" value="OCTANOYLTRANSFERASE"/>
    <property type="match status" value="1"/>
</dbReference>
<dbReference type="GO" id="GO:0005739">
    <property type="term" value="C:mitochondrion"/>
    <property type="evidence" value="ECO:0007669"/>
    <property type="project" value="UniProtKB-SubCell"/>
</dbReference>
<feature type="active site" description="Acyl-thioester intermediate" evidence="7">
    <location>
        <position position="187"/>
    </location>
</feature>
<dbReference type="EMBL" id="CAJVPJ010000431">
    <property type="protein sequence ID" value="CAG8523844.1"/>
    <property type="molecule type" value="Genomic_DNA"/>
</dbReference>
<dbReference type="PROSITE" id="PS01313">
    <property type="entry name" value="LIPB"/>
    <property type="match status" value="1"/>
</dbReference>
<feature type="domain" description="BPL/LPL catalytic" evidence="10">
    <location>
        <begin position="46"/>
        <end position="226"/>
    </location>
</feature>